<protein>
    <recommendedName>
        <fullName evidence="6">Ion-translocating oxidoreductase complex subunit G</fullName>
        <ecNumber evidence="6">7.-.-.-</ecNumber>
    </recommendedName>
    <alternativeName>
        <fullName evidence="6">Rnf electron transport complex subunit G</fullName>
    </alternativeName>
</protein>
<dbReference type="GO" id="GO:0022900">
    <property type="term" value="P:electron transport chain"/>
    <property type="evidence" value="ECO:0007669"/>
    <property type="project" value="UniProtKB-UniRule"/>
</dbReference>
<dbReference type="InterPro" id="IPR010209">
    <property type="entry name" value="Ion_transpt_RnfG/RsxG"/>
</dbReference>
<keyword evidence="6" id="KW-1278">Translocase</keyword>
<dbReference type="PANTHER" id="PTHR36118">
    <property type="entry name" value="ION-TRANSLOCATING OXIDOREDUCTASE COMPLEX SUBUNIT G"/>
    <property type="match status" value="1"/>
</dbReference>
<keyword evidence="1 6" id="KW-0813">Transport</keyword>
<name>A0A1E2US23_9GAMM</name>
<dbReference type="HAMAP" id="MF_00479">
    <property type="entry name" value="RsxG_RnfG"/>
    <property type="match status" value="1"/>
</dbReference>
<comment type="caution">
    <text evidence="8">The sequence shown here is derived from an EMBL/GenBank/DDBJ whole genome shotgun (WGS) entry which is preliminary data.</text>
</comment>
<keyword evidence="5 6" id="KW-0249">Electron transport</keyword>
<accession>A0A1E2US23</accession>
<dbReference type="EMBL" id="LVJZ01000003">
    <property type="protein sequence ID" value="ODB97345.1"/>
    <property type="molecule type" value="Genomic_DNA"/>
</dbReference>
<dbReference type="GO" id="GO:0010181">
    <property type="term" value="F:FMN binding"/>
    <property type="evidence" value="ECO:0007669"/>
    <property type="project" value="InterPro"/>
</dbReference>
<dbReference type="PANTHER" id="PTHR36118:SF1">
    <property type="entry name" value="ION-TRANSLOCATING OXIDOREDUCTASE COMPLEX SUBUNIT G"/>
    <property type="match status" value="1"/>
</dbReference>
<evidence type="ECO:0000256" key="6">
    <source>
        <dbReference type="HAMAP-Rule" id="MF_00479"/>
    </source>
</evidence>
<dbReference type="Pfam" id="PF04205">
    <property type="entry name" value="FMN_bind"/>
    <property type="match status" value="1"/>
</dbReference>
<proteinExistence type="inferred from homology"/>
<keyword evidence="6" id="KW-1133">Transmembrane helix</keyword>
<evidence type="ECO:0000256" key="4">
    <source>
        <dbReference type="ARBA" id="ARBA00022643"/>
    </source>
</evidence>
<evidence type="ECO:0000313" key="8">
    <source>
        <dbReference type="EMBL" id="ODB97345.1"/>
    </source>
</evidence>
<dbReference type="InterPro" id="IPR007329">
    <property type="entry name" value="FMN-bd"/>
</dbReference>
<gene>
    <name evidence="6" type="primary">rnfG</name>
    <name evidence="8" type="ORF">A3196_11585</name>
</gene>
<keyword evidence="9" id="KW-1185">Reference proteome</keyword>
<feature type="domain" description="FMN-binding" evidence="7">
    <location>
        <begin position="107"/>
        <end position="199"/>
    </location>
</feature>
<evidence type="ECO:0000256" key="3">
    <source>
        <dbReference type="ARBA" id="ARBA00022630"/>
    </source>
</evidence>
<dbReference type="EC" id="7.-.-.-" evidence="6"/>
<keyword evidence="4 6" id="KW-0288">FMN</keyword>
<dbReference type="Proteomes" id="UP000094849">
    <property type="component" value="Unassembled WGS sequence"/>
</dbReference>
<keyword evidence="6" id="KW-0812">Transmembrane</keyword>
<comment type="function">
    <text evidence="6">Part of a membrane-bound complex that couples electron transfer with translocation of ions across the membrane.</text>
</comment>
<evidence type="ECO:0000259" key="7">
    <source>
        <dbReference type="SMART" id="SM00900"/>
    </source>
</evidence>
<keyword evidence="6" id="KW-1003">Cell membrane</keyword>
<dbReference type="GO" id="GO:0009055">
    <property type="term" value="F:electron transfer activity"/>
    <property type="evidence" value="ECO:0007669"/>
    <property type="project" value="InterPro"/>
</dbReference>
<dbReference type="STRING" id="1818881.A3196_11585"/>
<evidence type="ECO:0000256" key="1">
    <source>
        <dbReference type="ARBA" id="ARBA00022448"/>
    </source>
</evidence>
<comment type="similarity">
    <text evidence="6">Belongs to the RnfG family.</text>
</comment>
<feature type="modified residue" description="FMN phosphoryl threonine" evidence="6">
    <location>
        <position position="182"/>
    </location>
</feature>
<evidence type="ECO:0000256" key="2">
    <source>
        <dbReference type="ARBA" id="ARBA00022553"/>
    </source>
</evidence>
<keyword evidence="3 6" id="KW-0285">Flavoprotein</keyword>
<dbReference type="PIRSF" id="PIRSF006091">
    <property type="entry name" value="E_trnsport_RnfG"/>
    <property type="match status" value="1"/>
</dbReference>
<dbReference type="GO" id="GO:0005886">
    <property type="term" value="C:plasma membrane"/>
    <property type="evidence" value="ECO:0007669"/>
    <property type="project" value="UniProtKB-SubCell"/>
</dbReference>
<evidence type="ECO:0000313" key="9">
    <source>
        <dbReference type="Proteomes" id="UP000094849"/>
    </source>
</evidence>
<dbReference type="NCBIfam" id="TIGR01947">
    <property type="entry name" value="rnfG"/>
    <property type="match status" value="1"/>
</dbReference>
<evidence type="ECO:0000256" key="5">
    <source>
        <dbReference type="ARBA" id="ARBA00022982"/>
    </source>
</evidence>
<keyword evidence="6" id="KW-0997">Cell inner membrane</keyword>
<dbReference type="NCBIfam" id="NF002519">
    <property type="entry name" value="PRK01908.1"/>
    <property type="match status" value="1"/>
</dbReference>
<organism evidence="8 9">
    <name type="scientific">Candidatus Thiodiazotropha endoloripes</name>
    <dbReference type="NCBI Taxonomy" id="1818881"/>
    <lineage>
        <taxon>Bacteria</taxon>
        <taxon>Pseudomonadati</taxon>
        <taxon>Pseudomonadota</taxon>
        <taxon>Gammaproteobacteria</taxon>
        <taxon>Chromatiales</taxon>
        <taxon>Sedimenticolaceae</taxon>
        <taxon>Candidatus Thiodiazotropha</taxon>
    </lineage>
</organism>
<dbReference type="SMART" id="SM00900">
    <property type="entry name" value="FMN_bind"/>
    <property type="match status" value="1"/>
</dbReference>
<comment type="subunit">
    <text evidence="6">The complex is composed of six subunits: RnfA, RnfB, RnfC, RnfD, RnfE and RnfG.</text>
</comment>
<dbReference type="AlphaFoldDB" id="A0A1E2US23"/>
<sequence>MKRAFQRWYKLVAAGLVLGLFTAFGISMVALVHVKTAMQIADNQLQETYRAFDRVLGGEAYDNRPLDHPTQLAAVDWLNGGEPITIYTAKRDGQPVATLLSIDAQKGYNGSITLMLGILANGTLSGVEVVSHRETPGLGDKIESRRSDWLEQFEGRSLISPAEDQWGVKRDGGLFDQITGATVTSRSVVMSLKQALSYLQQLRPELFERVEPSALLKTNKPLLKYPDWITLQQGFAHTRQGLLI</sequence>
<comment type="cofactor">
    <cofactor evidence="6">
        <name>FMN</name>
        <dbReference type="ChEBI" id="CHEBI:58210"/>
    </cofactor>
</comment>
<keyword evidence="2 6" id="KW-0597">Phosphoprotein</keyword>
<reference evidence="8 9" key="1">
    <citation type="submission" date="2016-03" db="EMBL/GenBank/DDBJ databases">
        <title>Chemosynthetic sulphur-oxidizing symbionts of marine invertebrate animals are capable of nitrogen fixation.</title>
        <authorList>
            <person name="Petersen J.M."/>
            <person name="Kemper A."/>
            <person name="Gruber-Vodicka H."/>
            <person name="Cardini U."/>
            <person name="Geest Mvander."/>
            <person name="Kleiner M."/>
            <person name="Bulgheresi S."/>
            <person name="Fussmann M."/>
            <person name="Herbold C."/>
            <person name="Seah B.K.B."/>
            <person name="Antony C.Paul."/>
            <person name="Liu D."/>
            <person name="Belitz A."/>
            <person name="Weber M."/>
        </authorList>
    </citation>
    <scope>NUCLEOTIDE SEQUENCE [LARGE SCALE GENOMIC DNA]</scope>
    <source>
        <strain evidence="8">G_D</strain>
    </source>
</reference>
<dbReference type="RefSeq" id="WP_069005117.1">
    <property type="nucleotide sequence ID" value="NZ_LVJX01000007.1"/>
</dbReference>
<keyword evidence="6" id="KW-0472">Membrane</keyword>
<comment type="subcellular location">
    <subcellularLocation>
        <location evidence="6">Cell inner membrane</location>
        <topology evidence="6">Single-pass membrane protein</topology>
    </subcellularLocation>
</comment>